<evidence type="ECO:0000313" key="5">
    <source>
        <dbReference type="EMBL" id="MBT0662946.1"/>
    </source>
</evidence>
<evidence type="ECO:0000256" key="2">
    <source>
        <dbReference type="ARBA" id="ARBA00022679"/>
    </source>
</evidence>
<dbReference type="PANTHER" id="PTHR47313:SF1">
    <property type="entry name" value="RIBOSOMAL RNA LARGE SUBUNIT METHYLTRANSFERASE K_L"/>
    <property type="match status" value="1"/>
</dbReference>
<dbReference type="InterPro" id="IPR004114">
    <property type="entry name" value="THUMP_dom"/>
</dbReference>
<dbReference type="InterPro" id="IPR054170">
    <property type="entry name" value="RlmL_1st"/>
</dbReference>
<dbReference type="EMBL" id="JAHCVJ010000001">
    <property type="protein sequence ID" value="MBT0662946.1"/>
    <property type="molecule type" value="Genomic_DNA"/>
</dbReference>
<name>A0AAW4L3Y6_9BACT</name>
<dbReference type="Pfam" id="PF01170">
    <property type="entry name" value="UPF0020"/>
    <property type="match status" value="1"/>
</dbReference>
<dbReference type="InterPro" id="IPR029063">
    <property type="entry name" value="SAM-dependent_MTases_sf"/>
</dbReference>
<dbReference type="RefSeq" id="WP_214169731.1">
    <property type="nucleotide sequence ID" value="NZ_JAHCVJ010000001.1"/>
</dbReference>
<keyword evidence="6" id="KW-1185">Reference proteome</keyword>
<dbReference type="PROSITE" id="PS51165">
    <property type="entry name" value="THUMP"/>
    <property type="match status" value="1"/>
</dbReference>
<dbReference type="InterPro" id="IPR053943">
    <property type="entry name" value="RlmKL-like_Mtase_CS"/>
</dbReference>
<dbReference type="Proteomes" id="UP000811899">
    <property type="component" value="Unassembled WGS sequence"/>
</dbReference>
<reference evidence="5 6" key="1">
    <citation type="submission" date="2021-05" db="EMBL/GenBank/DDBJ databases">
        <title>The draft genome of Geobacter pelophilus DSM 12255.</title>
        <authorList>
            <person name="Xu Z."/>
            <person name="Masuda Y."/>
            <person name="Itoh H."/>
            <person name="Senoo K."/>
        </authorList>
    </citation>
    <scope>NUCLEOTIDE SEQUENCE [LARGE SCALE GENOMIC DNA]</scope>
    <source>
        <strain evidence="5 6">DSM 12255</strain>
    </source>
</reference>
<comment type="caution">
    <text evidence="5">The sequence shown here is derived from an EMBL/GenBank/DDBJ whole genome shotgun (WGS) entry which is preliminary data.</text>
</comment>
<keyword evidence="3" id="KW-0694">RNA-binding</keyword>
<dbReference type="PANTHER" id="PTHR47313">
    <property type="entry name" value="RIBOSOMAL RNA LARGE SUBUNIT METHYLTRANSFERASE K/L"/>
    <property type="match status" value="1"/>
</dbReference>
<dbReference type="AlphaFoldDB" id="A0AAW4L3Y6"/>
<evidence type="ECO:0000313" key="6">
    <source>
        <dbReference type="Proteomes" id="UP000811899"/>
    </source>
</evidence>
<keyword evidence="1 5" id="KW-0489">Methyltransferase</keyword>
<evidence type="ECO:0000256" key="3">
    <source>
        <dbReference type="PROSITE-ProRule" id="PRU00529"/>
    </source>
</evidence>
<dbReference type="Pfam" id="PF02926">
    <property type="entry name" value="THUMP"/>
    <property type="match status" value="1"/>
</dbReference>
<proteinExistence type="predicted"/>
<dbReference type="PROSITE" id="PS00092">
    <property type="entry name" value="N6_MTASE"/>
    <property type="match status" value="1"/>
</dbReference>
<dbReference type="GO" id="GO:0070043">
    <property type="term" value="F:rRNA (guanine-N7-)-methyltransferase activity"/>
    <property type="evidence" value="ECO:0007669"/>
    <property type="project" value="TreeGrafter"/>
</dbReference>
<dbReference type="Gene3D" id="3.30.2130.30">
    <property type="match status" value="1"/>
</dbReference>
<gene>
    <name evidence="5" type="ORF">KI809_01430</name>
</gene>
<feature type="domain" description="THUMP" evidence="4">
    <location>
        <begin position="42"/>
        <end position="153"/>
    </location>
</feature>
<dbReference type="GO" id="GO:0003723">
    <property type="term" value="F:RNA binding"/>
    <property type="evidence" value="ECO:0007669"/>
    <property type="project" value="UniProtKB-UniRule"/>
</dbReference>
<sequence>MEFFVTCARGVEEILAGELATLGMAGITVDRGGVRFSGEMTDCRKANLWLRTANRVMVPLATFPCDSPQSLYDGVKAIPWHEYLTPEMTLAVDCSLRDSAMTHSHNTALKAKDAIVDTIRDRCGSRPSIDTKDPGLRVNIHLLKNRCTVSLDSSGTPLDKRGYRTERNEAPLRETLAAAIVLSTGWDGSVPLSDPLCGSGTILIEAALIASRRAPGLGRSFGFERWPGFDASAWKRELETVKSQALEKLPAPILGSDSDGRTIATARRNSERAGVRDLIALTRHDMADFNPPPGNGVVICNPPYGERMGEVEALKPFYRQIGDLFKQRCKGNTAWIFTGSQELSKNVGLKATRRIPLWNGPLECRLLKYELY</sequence>
<dbReference type="GO" id="GO:0008990">
    <property type="term" value="F:rRNA (guanine-N2-)-methyltransferase activity"/>
    <property type="evidence" value="ECO:0007669"/>
    <property type="project" value="TreeGrafter"/>
</dbReference>
<dbReference type="CDD" id="cd11715">
    <property type="entry name" value="THUMP_AdoMetMT"/>
    <property type="match status" value="1"/>
</dbReference>
<evidence type="ECO:0000256" key="1">
    <source>
        <dbReference type="ARBA" id="ARBA00022603"/>
    </source>
</evidence>
<organism evidence="5 6">
    <name type="scientific">Geoanaerobacter pelophilus</name>
    <dbReference type="NCBI Taxonomy" id="60036"/>
    <lineage>
        <taxon>Bacteria</taxon>
        <taxon>Pseudomonadati</taxon>
        <taxon>Thermodesulfobacteriota</taxon>
        <taxon>Desulfuromonadia</taxon>
        <taxon>Geobacterales</taxon>
        <taxon>Geobacteraceae</taxon>
        <taxon>Geoanaerobacter</taxon>
    </lineage>
</organism>
<dbReference type="PROSITE" id="PS01261">
    <property type="entry name" value="UPF0020"/>
    <property type="match status" value="1"/>
</dbReference>
<dbReference type="InterPro" id="IPR002052">
    <property type="entry name" value="DNA_methylase_N6_adenine_CS"/>
</dbReference>
<accession>A0AAW4L3Y6</accession>
<evidence type="ECO:0000259" key="4">
    <source>
        <dbReference type="PROSITE" id="PS51165"/>
    </source>
</evidence>
<protein>
    <submittedName>
        <fullName evidence="5">RNA methyltransferase</fullName>
    </submittedName>
</protein>
<dbReference type="Pfam" id="PF22020">
    <property type="entry name" value="RlmL_1st"/>
    <property type="match status" value="1"/>
</dbReference>
<dbReference type="InterPro" id="IPR000241">
    <property type="entry name" value="RlmKL-like_Mtase"/>
</dbReference>
<dbReference type="SMART" id="SM00981">
    <property type="entry name" value="THUMP"/>
    <property type="match status" value="1"/>
</dbReference>
<dbReference type="Gene3D" id="3.40.50.150">
    <property type="entry name" value="Vaccinia Virus protein VP39"/>
    <property type="match status" value="1"/>
</dbReference>
<keyword evidence="2" id="KW-0808">Transferase</keyword>
<dbReference type="SUPFAM" id="SSF53335">
    <property type="entry name" value="S-adenosyl-L-methionine-dependent methyltransferases"/>
    <property type="match status" value="1"/>
</dbReference>